<evidence type="ECO:0000256" key="1">
    <source>
        <dbReference type="SAM" id="MobiDB-lite"/>
    </source>
</evidence>
<feature type="compositionally biased region" description="Polar residues" evidence="1">
    <location>
        <begin position="14"/>
        <end position="30"/>
    </location>
</feature>
<protein>
    <recommendedName>
        <fullName evidence="2">Cupin type-2 domain-containing protein</fullName>
    </recommendedName>
</protein>
<feature type="domain" description="Cupin type-2" evidence="2">
    <location>
        <begin position="92"/>
        <end position="139"/>
    </location>
</feature>
<evidence type="ECO:0000313" key="3">
    <source>
        <dbReference type="EMBL" id="KAL1792689.1"/>
    </source>
</evidence>
<comment type="caution">
    <text evidence="3">The sequence shown here is derived from an EMBL/GenBank/DDBJ whole genome shotgun (WGS) entry which is preliminary data.</text>
</comment>
<dbReference type="RefSeq" id="XP_069303273.1">
    <property type="nucleotide sequence ID" value="XM_069455364.1"/>
</dbReference>
<keyword evidence="4" id="KW-1185">Reference proteome</keyword>
<dbReference type="PANTHER" id="PTHR36440">
    <property type="entry name" value="PUTATIVE (AFU_ORTHOLOGUE AFUA_8G07350)-RELATED"/>
    <property type="match status" value="1"/>
</dbReference>
<feature type="region of interest" description="Disordered" evidence="1">
    <location>
        <begin position="1"/>
        <end position="53"/>
    </location>
</feature>
<dbReference type="CDD" id="cd02215">
    <property type="entry name" value="cupin_QDO_N_C"/>
    <property type="match status" value="1"/>
</dbReference>
<accession>A0ABR3U9Y8</accession>
<organism evidence="3 4">
    <name type="scientific">Alternaria dauci</name>
    <dbReference type="NCBI Taxonomy" id="48095"/>
    <lineage>
        <taxon>Eukaryota</taxon>
        <taxon>Fungi</taxon>
        <taxon>Dikarya</taxon>
        <taxon>Ascomycota</taxon>
        <taxon>Pezizomycotina</taxon>
        <taxon>Dothideomycetes</taxon>
        <taxon>Pleosporomycetidae</taxon>
        <taxon>Pleosporales</taxon>
        <taxon>Pleosporineae</taxon>
        <taxon>Pleosporaceae</taxon>
        <taxon>Alternaria</taxon>
        <taxon>Alternaria sect. Porri</taxon>
    </lineage>
</organism>
<dbReference type="InterPro" id="IPR013096">
    <property type="entry name" value="Cupin_2"/>
</dbReference>
<dbReference type="EMBL" id="JBHGVX010000009">
    <property type="protein sequence ID" value="KAL1792689.1"/>
    <property type="molecule type" value="Genomic_DNA"/>
</dbReference>
<reference evidence="3 4" key="1">
    <citation type="submission" date="2024-09" db="EMBL/GenBank/DDBJ databases">
        <title>T2T genomes of carrot and Alternaria dauci and their utility for understanding host-pathogen interaction during carrot leaf blight disease.</title>
        <authorList>
            <person name="Liu W."/>
            <person name="Xu S."/>
            <person name="Ou C."/>
            <person name="Liu X."/>
            <person name="Zhuang F."/>
            <person name="Deng X.W."/>
        </authorList>
    </citation>
    <scope>NUCLEOTIDE SEQUENCE [LARGE SCALE GENOMIC DNA]</scope>
    <source>
        <strain evidence="3 4">A2016</strain>
    </source>
</reference>
<dbReference type="InterPro" id="IPR011051">
    <property type="entry name" value="RmlC_Cupin_sf"/>
</dbReference>
<dbReference type="GeneID" id="96089518"/>
<dbReference type="Proteomes" id="UP001578633">
    <property type="component" value="Chromosome 9"/>
</dbReference>
<dbReference type="SUPFAM" id="SSF51182">
    <property type="entry name" value="RmlC-like cupins"/>
    <property type="match status" value="2"/>
</dbReference>
<evidence type="ECO:0000259" key="2">
    <source>
        <dbReference type="Pfam" id="PF07883"/>
    </source>
</evidence>
<name>A0ABR3U9Y8_9PLEO</name>
<dbReference type="InterPro" id="IPR014710">
    <property type="entry name" value="RmlC-like_jellyroll"/>
</dbReference>
<proteinExistence type="predicted"/>
<dbReference type="Pfam" id="PF07883">
    <property type="entry name" value="Cupin_2"/>
    <property type="match status" value="1"/>
</dbReference>
<evidence type="ECO:0000313" key="4">
    <source>
        <dbReference type="Proteomes" id="UP001578633"/>
    </source>
</evidence>
<dbReference type="Gene3D" id="2.60.120.10">
    <property type="entry name" value="Jelly Rolls"/>
    <property type="match status" value="2"/>
</dbReference>
<dbReference type="PANTHER" id="PTHR36440:SF1">
    <property type="entry name" value="PUTATIVE (AFU_ORTHOLOGUE AFUA_8G07350)-RELATED"/>
    <property type="match status" value="1"/>
</dbReference>
<sequence length="382" mass="41326">MATTAATPLPILSRNDSATTSPSPAKSGTPKSALPRVRLPAGKPTPYLLPSHTGEHLTIPGTKAVFRIMCSAAETENTMSVFGQDGVLADAPGFHYHNHAHDVFMCTKGRLKVWAGDKCRVLYPGDFAYVPPGVVHQPQLIDQGPNESMGLVTPGDWVEFFRFVGEDYQGVLCDEYDNRNTGAVFGPKIREIKERFDVVFQPQFQGAEVADFEEGECVLPEAQETYFLKANTGPCFLLEGVLSRPFITMKQSKGPSGNFAITSIESGSELENSVLSKGFTFEKVHQAYHVLDGAVSLTVNGEAGNLVRAGETAFIPAGTEVAIEFVDRYVRFWSYASGDGLETLIAGAGGAFEGKIVPDQIRSVDADKVREVAKQLSIKVSI</sequence>
<dbReference type="InterPro" id="IPR053146">
    <property type="entry name" value="QDO-like"/>
</dbReference>
<gene>
    <name evidence="3" type="ORF">ACET3X_009196</name>
</gene>